<sequence length="112" mass="12533">MLPKINRLTKKKDFDKVFTGGKGVKQDFLLVKAVKNNLPSSRFGFVVSKKVSPKAVVRNRVKRRLRDAVAGLLGELNGSFDVIVISLAGIEKREFLEIQKTVSDSFRKMGII</sequence>
<dbReference type="PANTHER" id="PTHR33992">
    <property type="entry name" value="RIBONUCLEASE P PROTEIN COMPONENT"/>
    <property type="match status" value="1"/>
</dbReference>
<dbReference type="Proteomes" id="UP000178820">
    <property type="component" value="Unassembled WGS sequence"/>
</dbReference>
<protein>
    <recommendedName>
        <fullName evidence="7 8">Ribonuclease P protein component</fullName>
        <shortName evidence="7">RNase P protein</shortName>
        <shortName evidence="7">RNaseP protein</shortName>
        <ecNumber evidence="7 8">3.1.26.5</ecNumber>
    </recommendedName>
    <alternativeName>
        <fullName evidence="7">Protein C5</fullName>
    </alternativeName>
</protein>
<comment type="caution">
    <text evidence="9">The sequence shown here is derived from an EMBL/GenBank/DDBJ whole genome shotgun (WGS) entry which is preliminary data.</text>
</comment>
<dbReference type="HAMAP" id="MF_00227">
    <property type="entry name" value="RNase_P"/>
    <property type="match status" value="1"/>
</dbReference>
<dbReference type="GO" id="GO:0042781">
    <property type="term" value="F:3'-tRNA processing endoribonuclease activity"/>
    <property type="evidence" value="ECO:0007669"/>
    <property type="project" value="TreeGrafter"/>
</dbReference>
<evidence type="ECO:0000256" key="5">
    <source>
        <dbReference type="ARBA" id="ARBA00022801"/>
    </source>
</evidence>
<dbReference type="Gene3D" id="3.30.230.10">
    <property type="match status" value="1"/>
</dbReference>
<dbReference type="STRING" id="1802207.A3D44_02620"/>
<accession>A0A1G2I3T8</accession>
<dbReference type="NCBIfam" id="TIGR00188">
    <property type="entry name" value="rnpA"/>
    <property type="match status" value="1"/>
</dbReference>
<name>A0A1G2I3T8_9BACT</name>
<gene>
    <name evidence="7" type="primary">rnpA</name>
    <name evidence="9" type="ORF">A3D44_02620</name>
</gene>
<dbReference type="SUPFAM" id="SSF54211">
    <property type="entry name" value="Ribosomal protein S5 domain 2-like"/>
    <property type="match status" value="1"/>
</dbReference>
<dbReference type="AlphaFoldDB" id="A0A1G2I3T8"/>
<evidence type="ECO:0000256" key="4">
    <source>
        <dbReference type="ARBA" id="ARBA00022759"/>
    </source>
</evidence>
<dbReference type="GO" id="GO:0000049">
    <property type="term" value="F:tRNA binding"/>
    <property type="evidence" value="ECO:0007669"/>
    <property type="project" value="UniProtKB-UniRule"/>
</dbReference>
<evidence type="ECO:0000256" key="2">
    <source>
        <dbReference type="ARBA" id="ARBA00022694"/>
    </source>
</evidence>
<evidence type="ECO:0000313" key="9">
    <source>
        <dbReference type="EMBL" id="OGZ69329.1"/>
    </source>
</evidence>
<dbReference type="InterPro" id="IPR020539">
    <property type="entry name" value="RNase_P_CS"/>
</dbReference>
<reference evidence="9 10" key="1">
    <citation type="journal article" date="2016" name="Nat. Commun.">
        <title>Thousands of microbial genomes shed light on interconnected biogeochemical processes in an aquifer system.</title>
        <authorList>
            <person name="Anantharaman K."/>
            <person name="Brown C.T."/>
            <person name="Hug L.A."/>
            <person name="Sharon I."/>
            <person name="Castelle C.J."/>
            <person name="Probst A.J."/>
            <person name="Thomas B.C."/>
            <person name="Singh A."/>
            <person name="Wilkins M.J."/>
            <person name="Karaoz U."/>
            <person name="Brodie E.L."/>
            <person name="Williams K.H."/>
            <person name="Hubbard S.S."/>
            <person name="Banfield J.F."/>
        </authorList>
    </citation>
    <scope>NUCLEOTIDE SEQUENCE [LARGE SCALE GENOMIC DNA]</scope>
</reference>
<evidence type="ECO:0000256" key="1">
    <source>
        <dbReference type="ARBA" id="ARBA00002663"/>
    </source>
</evidence>
<evidence type="ECO:0000256" key="8">
    <source>
        <dbReference type="NCBIfam" id="TIGR00188"/>
    </source>
</evidence>
<dbReference type="EMBL" id="MHOT01000012">
    <property type="protein sequence ID" value="OGZ69329.1"/>
    <property type="molecule type" value="Genomic_DNA"/>
</dbReference>
<dbReference type="PANTHER" id="PTHR33992:SF1">
    <property type="entry name" value="RIBONUCLEASE P PROTEIN COMPONENT"/>
    <property type="match status" value="1"/>
</dbReference>
<dbReference type="PROSITE" id="PS00648">
    <property type="entry name" value="RIBONUCLEASE_P"/>
    <property type="match status" value="1"/>
</dbReference>
<keyword evidence="2 7" id="KW-0819">tRNA processing</keyword>
<evidence type="ECO:0000256" key="6">
    <source>
        <dbReference type="ARBA" id="ARBA00022884"/>
    </source>
</evidence>
<dbReference type="EC" id="3.1.26.5" evidence="7 8"/>
<evidence type="ECO:0000256" key="3">
    <source>
        <dbReference type="ARBA" id="ARBA00022722"/>
    </source>
</evidence>
<dbReference type="GO" id="GO:0001682">
    <property type="term" value="P:tRNA 5'-leader removal"/>
    <property type="evidence" value="ECO:0007669"/>
    <property type="project" value="UniProtKB-UniRule"/>
</dbReference>
<keyword evidence="5 7" id="KW-0378">Hydrolase</keyword>
<evidence type="ECO:0000313" key="10">
    <source>
        <dbReference type="Proteomes" id="UP000178820"/>
    </source>
</evidence>
<dbReference type="Pfam" id="PF00825">
    <property type="entry name" value="Ribonuclease_P"/>
    <property type="match status" value="1"/>
</dbReference>
<evidence type="ECO:0000256" key="7">
    <source>
        <dbReference type="HAMAP-Rule" id="MF_00227"/>
    </source>
</evidence>
<dbReference type="GO" id="GO:0004526">
    <property type="term" value="F:ribonuclease P activity"/>
    <property type="evidence" value="ECO:0007669"/>
    <property type="project" value="UniProtKB-UniRule"/>
</dbReference>
<comment type="function">
    <text evidence="1 7">RNaseP catalyzes the removal of the 5'-leader sequence from pre-tRNA to produce the mature 5'-terminus. It can also cleave other RNA substrates such as 4.5S RNA. The protein component plays an auxiliary but essential role in vivo by binding to the 5'-leader sequence and broadening the substrate specificity of the ribozyme.</text>
</comment>
<keyword evidence="3 7" id="KW-0540">Nuclease</keyword>
<dbReference type="InterPro" id="IPR014721">
    <property type="entry name" value="Ribsml_uS5_D2-typ_fold_subgr"/>
</dbReference>
<comment type="similarity">
    <text evidence="7">Belongs to the RnpA family.</text>
</comment>
<dbReference type="InterPro" id="IPR020568">
    <property type="entry name" value="Ribosomal_Su5_D2-typ_SF"/>
</dbReference>
<comment type="subunit">
    <text evidence="7">Consists of a catalytic RNA component (M1 or rnpB) and a protein subunit.</text>
</comment>
<comment type="catalytic activity">
    <reaction evidence="7">
        <text>Endonucleolytic cleavage of RNA, removing 5'-extranucleotides from tRNA precursor.</text>
        <dbReference type="EC" id="3.1.26.5"/>
    </reaction>
</comment>
<proteinExistence type="inferred from homology"/>
<dbReference type="GO" id="GO:0030677">
    <property type="term" value="C:ribonuclease P complex"/>
    <property type="evidence" value="ECO:0007669"/>
    <property type="project" value="TreeGrafter"/>
</dbReference>
<keyword evidence="4 7" id="KW-0255">Endonuclease</keyword>
<dbReference type="InterPro" id="IPR000100">
    <property type="entry name" value="RNase_P"/>
</dbReference>
<keyword evidence="6 7" id="KW-0694">RNA-binding</keyword>
<organism evidence="9 10">
    <name type="scientific">Candidatus Staskawiczbacteria bacterium RIFCSPHIGHO2_02_FULL_42_22</name>
    <dbReference type="NCBI Taxonomy" id="1802207"/>
    <lineage>
        <taxon>Bacteria</taxon>
        <taxon>Candidatus Staskawicziibacteriota</taxon>
    </lineage>
</organism>